<gene>
    <name evidence="2" type="primary">phnA_1</name>
    <name evidence="2" type="ORF">Pan44_29830</name>
</gene>
<evidence type="ECO:0000313" key="3">
    <source>
        <dbReference type="Proteomes" id="UP000315700"/>
    </source>
</evidence>
<evidence type="ECO:0000313" key="2">
    <source>
        <dbReference type="EMBL" id="QDT54942.1"/>
    </source>
</evidence>
<dbReference type="OrthoDB" id="9779418at2"/>
<organism evidence="2 3">
    <name type="scientific">Caulifigura coniformis</name>
    <dbReference type="NCBI Taxonomy" id="2527983"/>
    <lineage>
        <taxon>Bacteria</taxon>
        <taxon>Pseudomonadati</taxon>
        <taxon>Planctomycetota</taxon>
        <taxon>Planctomycetia</taxon>
        <taxon>Planctomycetales</taxon>
        <taxon>Planctomycetaceae</taxon>
        <taxon>Caulifigura</taxon>
    </lineage>
</organism>
<dbReference type="CDD" id="cd16018">
    <property type="entry name" value="Enpp"/>
    <property type="match status" value="1"/>
</dbReference>
<dbReference type="KEGG" id="ccos:Pan44_29830"/>
<name>A0A517SFP4_9PLAN</name>
<sequence length="459" mass="49594" precursor="true">MRVAVCLFAILPLFVAAVNAADAPAGKDRCVVLISLDGLANFYLDDPKAEMPYLKSLIKSGTRSAGTVCTFPTVTWPNHTTMVTGVPAAEHGVLGNDYLDRKTAEKVQLLTDPVFDKDEVVTSPTIYDVAHAAGLKTAGIIWPATRNAKTLDFQVPDMAKDGWQKYGTPTWLEELRQAGIPVDKHGTYCTDSSGGGVLRDWLYTKLADHLFQNHPPNLLLVHLIEVDHIEHKYGPQSPEAYWAVKFIDDRLRDVVESSKKSPYADKTTFVIVSDHGFLPITREIRPNVLLKQAGLITGDGKGPANRQVYSVANGGGCLVYLLDPAKKAELMPKLIEKLGAIEGVDTVITPDRFAELGLASPEKDPRAPDFWLAAKSGYSFSDSIVGDDVVTLRETPGGTHGYLPNQAPLHGTLVLNGYGVKAGGQLPIVSNMDIAPTIAALLGVKMPTAKGKVLKDALH</sequence>
<dbReference type="RefSeq" id="WP_145030752.1">
    <property type="nucleotide sequence ID" value="NZ_CP036271.1"/>
</dbReference>
<accession>A0A517SFP4</accession>
<proteinExistence type="predicted"/>
<protein>
    <submittedName>
        <fullName evidence="2">Phosphonoacetate hydrolase</fullName>
        <ecNumber evidence="2">3.11.1.2</ecNumber>
    </submittedName>
</protein>
<keyword evidence="1" id="KW-0732">Signal</keyword>
<dbReference type="EMBL" id="CP036271">
    <property type="protein sequence ID" value="QDT54942.1"/>
    <property type="molecule type" value="Genomic_DNA"/>
</dbReference>
<dbReference type="PANTHER" id="PTHR10151:SF120">
    <property type="entry name" value="BIS(5'-ADENOSYL)-TRIPHOSPHATASE"/>
    <property type="match status" value="1"/>
</dbReference>
<feature type="signal peptide" evidence="1">
    <location>
        <begin position="1"/>
        <end position="20"/>
    </location>
</feature>
<keyword evidence="3" id="KW-1185">Reference proteome</keyword>
<dbReference type="Gene3D" id="3.40.720.10">
    <property type="entry name" value="Alkaline Phosphatase, subunit A"/>
    <property type="match status" value="1"/>
</dbReference>
<dbReference type="GO" id="GO:0047400">
    <property type="term" value="F:phosphonoacetate hydrolase activity"/>
    <property type="evidence" value="ECO:0007669"/>
    <property type="project" value="UniProtKB-EC"/>
</dbReference>
<dbReference type="InterPro" id="IPR002591">
    <property type="entry name" value="Phosphodiest/P_Trfase"/>
</dbReference>
<dbReference type="AlphaFoldDB" id="A0A517SFP4"/>
<evidence type="ECO:0000256" key="1">
    <source>
        <dbReference type="SAM" id="SignalP"/>
    </source>
</evidence>
<dbReference type="Pfam" id="PF01663">
    <property type="entry name" value="Phosphodiest"/>
    <property type="match status" value="1"/>
</dbReference>
<dbReference type="InterPro" id="IPR017850">
    <property type="entry name" value="Alkaline_phosphatase_core_sf"/>
</dbReference>
<feature type="chain" id="PRO_5022075877" evidence="1">
    <location>
        <begin position="21"/>
        <end position="459"/>
    </location>
</feature>
<reference evidence="2 3" key="1">
    <citation type="submission" date="2019-02" db="EMBL/GenBank/DDBJ databases">
        <title>Deep-cultivation of Planctomycetes and their phenomic and genomic characterization uncovers novel biology.</title>
        <authorList>
            <person name="Wiegand S."/>
            <person name="Jogler M."/>
            <person name="Boedeker C."/>
            <person name="Pinto D."/>
            <person name="Vollmers J."/>
            <person name="Rivas-Marin E."/>
            <person name="Kohn T."/>
            <person name="Peeters S.H."/>
            <person name="Heuer A."/>
            <person name="Rast P."/>
            <person name="Oberbeckmann S."/>
            <person name="Bunk B."/>
            <person name="Jeske O."/>
            <person name="Meyerdierks A."/>
            <person name="Storesund J.E."/>
            <person name="Kallscheuer N."/>
            <person name="Luecker S."/>
            <person name="Lage O.M."/>
            <person name="Pohl T."/>
            <person name="Merkel B.J."/>
            <person name="Hornburger P."/>
            <person name="Mueller R.-W."/>
            <person name="Bruemmer F."/>
            <person name="Labrenz M."/>
            <person name="Spormann A.M."/>
            <person name="Op den Camp H."/>
            <person name="Overmann J."/>
            <person name="Amann R."/>
            <person name="Jetten M.S.M."/>
            <person name="Mascher T."/>
            <person name="Medema M.H."/>
            <person name="Devos D.P."/>
            <person name="Kaster A.-K."/>
            <person name="Ovreas L."/>
            <person name="Rohde M."/>
            <person name="Galperin M.Y."/>
            <person name="Jogler C."/>
        </authorList>
    </citation>
    <scope>NUCLEOTIDE SEQUENCE [LARGE SCALE GENOMIC DNA]</scope>
    <source>
        <strain evidence="2 3">Pan44</strain>
    </source>
</reference>
<dbReference type="EC" id="3.11.1.2" evidence="2"/>
<dbReference type="Proteomes" id="UP000315700">
    <property type="component" value="Chromosome"/>
</dbReference>
<keyword evidence="2" id="KW-0378">Hydrolase</keyword>
<dbReference type="SUPFAM" id="SSF53649">
    <property type="entry name" value="Alkaline phosphatase-like"/>
    <property type="match status" value="1"/>
</dbReference>
<dbReference type="PANTHER" id="PTHR10151">
    <property type="entry name" value="ECTONUCLEOTIDE PYROPHOSPHATASE/PHOSPHODIESTERASE"/>
    <property type="match status" value="1"/>
</dbReference>
<dbReference type="InParanoid" id="A0A517SFP4"/>